<protein>
    <recommendedName>
        <fullName evidence="2">isocitrate dehydrogenase (NADP(+))</fullName>
        <ecNumber evidence="2">1.1.1.42</ecNumber>
    </recommendedName>
</protein>
<keyword evidence="6" id="KW-0460">Magnesium</keyword>
<proteinExistence type="inferred from homology"/>
<organism evidence="11 12">
    <name type="scientific">Campylobacter concisus</name>
    <dbReference type="NCBI Taxonomy" id="199"/>
    <lineage>
        <taxon>Bacteria</taxon>
        <taxon>Pseudomonadati</taxon>
        <taxon>Campylobacterota</taxon>
        <taxon>Epsilonproteobacteria</taxon>
        <taxon>Campylobacterales</taxon>
        <taxon>Campylobacteraceae</taxon>
        <taxon>Campylobacter</taxon>
    </lineage>
</organism>
<evidence type="ECO:0000256" key="10">
    <source>
        <dbReference type="ARBA" id="ARBA00046318"/>
    </source>
</evidence>
<dbReference type="PANTHER" id="PTHR36999:SF1">
    <property type="entry name" value="ISOCITRATE DEHYDROGENASE (NADP(+))"/>
    <property type="match status" value="1"/>
</dbReference>
<evidence type="ECO:0000313" key="12">
    <source>
        <dbReference type="Proteomes" id="UP000824019"/>
    </source>
</evidence>
<keyword evidence="7" id="KW-0521">NADP</keyword>
<keyword evidence="3" id="KW-0329">Glyoxylate bypass</keyword>
<dbReference type="GO" id="GO:0004450">
    <property type="term" value="F:isocitrate dehydrogenase (NADP+) activity"/>
    <property type="evidence" value="ECO:0007669"/>
    <property type="project" value="UniProtKB-EC"/>
</dbReference>
<evidence type="ECO:0000256" key="5">
    <source>
        <dbReference type="ARBA" id="ARBA00022723"/>
    </source>
</evidence>
<dbReference type="SUPFAM" id="SSF53659">
    <property type="entry name" value="Isocitrate/Isopropylmalate dehydrogenase-like"/>
    <property type="match status" value="1"/>
</dbReference>
<dbReference type="GO" id="GO:0006097">
    <property type="term" value="P:glyoxylate cycle"/>
    <property type="evidence" value="ECO:0007669"/>
    <property type="project" value="UniProtKB-KW"/>
</dbReference>
<name>A0A9E1F3G1_9BACT</name>
<dbReference type="PANTHER" id="PTHR36999">
    <property type="entry name" value="ISOCITRATE DEHYDROGENASE [NADP]"/>
    <property type="match status" value="1"/>
</dbReference>
<evidence type="ECO:0000256" key="3">
    <source>
        <dbReference type="ARBA" id="ARBA00022435"/>
    </source>
</evidence>
<gene>
    <name evidence="11" type="ORF">KIC69_09940</name>
</gene>
<sequence length="149" mass="16789">TAPTLVKELKEKNHLLWDSLGEFLALSASLEHLAFFRQKKEAKELSEALNRAVASYLDENKTPNATLDTRESHFYLALFWAREMAKSGGILGKIFENLADELEKNESEILRQISENDGASVEFGGYYLPDEAKANEVMRPSEILNKIIG</sequence>
<keyword evidence="4" id="KW-0816">Tricarboxylic acid cycle</keyword>
<dbReference type="InterPro" id="IPR004436">
    <property type="entry name" value="Isocitrate_DH_NADP_mono"/>
</dbReference>
<keyword evidence="8 11" id="KW-0560">Oxidoreductase</keyword>
<comment type="similarity">
    <text evidence="10">Belongs to the monomeric-type IDH family.</text>
</comment>
<evidence type="ECO:0000256" key="1">
    <source>
        <dbReference type="ARBA" id="ARBA00001946"/>
    </source>
</evidence>
<evidence type="ECO:0000256" key="7">
    <source>
        <dbReference type="ARBA" id="ARBA00022857"/>
    </source>
</evidence>
<dbReference type="GO" id="GO:0046872">
    <property type="term" value="F:metal ion binding"/>
    <property type="evidence" value="ECO:0007669"/>
    <property type="project" value="UniProtKB-KW"/>
</dbReference>
<evidence type="ECO:0000256" key="9">
    <source>
        <dbReference type="ARBA" id="ARBA00023554"/>
    </source>
</evidence>
<evidence type="ECO:0000256" key="2">
    <source>
        <dbReference type="ARBA" id="ARBA00013013"/>
    </source>
</evidence>
<comment type="caution">
    <text evidence="11">The sequence shown here is derived from an EMBL/GenBank/DDBJ whole genome shotgun (WGS) entry which is preliminary data.</text>
</comment>
<reference evidence="11" key="1">
    <citation type="submission" date="2021-02" db="EMBL/GenBank/DDBJ databases">
        <title>Infant gut strain persistence is associated with maternal origin, phylogeny, and functional potential including surface adhesion and iron acquisition.</title>
        <authorList>
            <person name="Lou Y.C."/>
        </authorList>
    </citation>
    <scope>NUCLEOTIDE SEQUENCE</scope>
    <source>
        <strain evidence="11">L3_101_000G1_dasL3_101_000G1_concoct_7_sub</strain>
    </source>
</reference>
<dbReference type="EMBL" id="JAHAKR010000606">
    <property type="protein sequence ID" value="MBS5831125.1"/>
    <property type="molecule type" value="Genomic_DNA"/>
</dbReference>
<evidence type="ECO:0000313" key="11">
    <source>
        <dbReference type="EMBL" id="MBS5831125.1"/>
    </source>
</evidence>
<keyword evidence="5" id="KW-0479">Metal-binding</keyword>
<dbReference type="EC" id="1.1.1.42" evidence="2"/>
<dbReference type="AlphaFoldDB" id="A0A9E1F3G1"/>
<dbReference type="GO" id="GO:0006099">
    <property type="term" value="P:tricarboxylic acid cycle"/>
    <property type="evidence" value="ECO:0007669"/>
    <property type="project" value="UniProtKB-KW"/>
</dbReference>
<comment type="cofactor">
    <cofactor evidence="1">
        <name>Mg(2+)</name>
        <dbReference type="ChEBI" id="CHEBI:18420"/>
    </cofactor>
</comment>
<dbReference type="Proteomes" id="UP000824019">
    <property type="component" value="Unassembled WGS sequence"/>
</dbReference>
<feature type="non-terminal residue" evidence="11">
    <location>
        <position position="1"/>
    </location>
</feature>
<accession>A0A9E1F3G1</accession>
<evidence type="ECO:0000256" key="6">
    <source>
        <dbReference type="ARBA" id="ARBA00022842"/>
    </source>
</evidence>
<evidence type="ECO:0000256" key="4">
    <source>
        <dbReference type="ARBA" id="ARBA00022532"/>
    </source>
</evidence>
<evidence type="ECO:0000256" key="8">
    <source>
        <dbReference type="ARBA" id="ARBA00023002"/>
    </source>
</evidence>
<comment type="catalytic activity">
    <reaction evidence="9">
        <text>D-threo-isocitrate + NADP(+) = 2-oxoglutarate + CO2 + NADPH</text>
        <dbReference type="Rhea" id="RHEA:19629"/>
        <dbReference type="ChEBI" id="CHEBI:15562"/>
        <dbReference type="ChEBI" id="CHEBI:16526"/>
        <dbReference type="ChEBI" id="CHEBI:16810"/>
        <dbReference type="ChEBI" id="CHEBI:57783"/>
        <dbReference type="ChEBI" id="CHEBI:58349"/>
        <dbReference type="EC" id="1.1.1.42"/>
    </reaction>
</comment>
<dbReference type="Pfam" id="PF03971">
    <property type="entry name" value="IDH"/>
    <property type="match status" value="1"/>
</dbReference>